<sequence length="224" mass="24722">MLSGHIPQSGALRTSNSAPTRRRTREQAYQATTHWAVAWPLFPCSLSTKTPSGDLTGASTGTAGAMVNMSMVVDDEITDECVCGLSLPERGLFIPPALKHGRQTLSVYPAHTYVALNDKLTTNATNCVRTRGIFGSLGLSPPNLPSIPRRWWLKRHRAGSQPVTYCRFHCLNRTNRRRPATLQLRCSCRGHRRASQASVGHHPSPQTAKRPLSLNCKPESSTRW</sequence>
<keyword evidence="3" id="KW-1185">Reference proteome</keyword>
<dbReference type="InParanoid" id="A0A5C3PSF9"/>
<organism evidence="2 3">
    <name type="scientific">Polyporus arcularius HHB13444</name>
    <dbReference type="NCBI Taxonomy" id="1314778"/>
    <lineage>
        <taxon>Eukaryota</taxon>
        <taxon>Fungi</taxon>
        <taxon>Dikarya</taxon>
        <taxon>Basidiomycota</taxon>
        <taxon>Agaricomycotina</taxon>
        <taxon>Agaricomycetes</taxon>
        <taxon>Polyporales</taxon>
        <taxon>Polyporaceae</taxon>
        <taxon>Polyporus</taxon>
    </lineage>
</organism>
<reference evidence="2 3" key="1">
    <citation type="journal article" date="2019" name="Nat. Ecol. Evol.">
        <title>Megaphylogeny resolves global patterns of mushroom evolution.</title>
        <authorList>
            <person name="Varga T."/>
            <person name="Krizsan K."/>
            <person name="Foldi C."/>
            <person name="Dima B."/>
            <person name="Sanchez-Garcia M."/>
            <person name="Sanchez-Ramirez S."/>
            <person name="Szollosi G.J."/>
            <person name="Szarkandi J.G."/>
            <person name="Papp V."/>
            <person name="Albert L."/>
            <person name="Andreopoulos W."/>
            <person name="Angelini C."/>
            <person name="Antonin V."/>
            <person name="Barry K.W."/>
            <person name="Bougher N.L."/>
            <person name="Buchanan P."/>
            <person name="Buyck B."/>
            <person name="Bense V."/>
            <person name="Catcheside P."/>
            <person name="Chovatia M."/>
            <person name="Cooper J."/>
            <person name="Damon W."/>
            <person name="Desjardin D."/>
            <person name="Finy P."/>
            <person name="Geml J."/>
            <person name="Haridas S."/>
            <person name="Hughes K."/>
            <person name="Justo A."/>
            <person name="Karasinski D."/>
            <person name="Kautmanova I."/>
            <person name="Kiss B."/>
            <person name="Kocsube S."/>
            <person name="Kotiranta H."/>
            <person name="LaButti K.M."/>
            <person name="Lechner B.E."/>
            <person name="Liimatainen K."/>
            <person name="Lipzen A."/>
            <person name="Lukacs Z."/>
            <person name="Mihaltcheva S."/>
            <person name="Morgado L.N."/>
            <person name="Niskanen T."/>
            <person name="Noordeloos M.E."/>
            <person name="Ohm R.A."/>
            <person name="Ortiz-Santana B."/>
            <person name="Ovrebo C."/>
            <person name="Racz N."/>
            <person name="Riley R."/>
            <person name="Savchenko A."/>
            <person name="Shiryaev A."/>
            <person name="Soop K."/>
            <person name="Spirin V."/>
            <person name="Szebenyi C."/>
            <person name="Tomsovsky M."/>
            <person name="Tulloss R.E."/>
            <person name="Uehling J."/>
            <person name="Grigoriev I.V."/>
            <person name="Vagvolgyi C."/>
            <person name="Papp T."/>
            <person name="Martin F.M."/>
            <person name="Miettinen O."/>
            <person name="Hibbett D.S."/>
            <person name="Nagy L.G."/>
        </authorList>
    </citation>
    <scope>NUCLEOTIDE SEQUENCE [LARGE SCALE GENOMIC DNA]</scope>
    <source>
        <strain evidence="2 3">HHB13444</strain>
    </source>
</reference>
<protein>
    <submittedName>
        <fullName evidence="2">Uncharacterized protein</fullName>
    </submittedName>
</protein>
<dbReference type="Proteomes" id="UP000308197">
    <property type="component" value="Unassembled WGS sequence"/>
</dbReference>
<evidence type="ECO:0000313" key="3">
    <source>
        <dbReference type="Proteomes" id="UP000308197"/>
    </source>
</evidence>
<dbReference type="AlphaFoldDB" id="A0A5C3PSF9"/>
<dbReference type="EMBL" id="ML210996">
    <property type="protein sequence ID" value="TFK92556.1"/>
    <property type="molecule type" value="Genomic_DNA"/>
</dbReference>
<feature type="region of interest" description="Disordered" evidence="1">
    <location>
        <begin position="1"/>
        <end position="26"/>
    </location>
</feature>
<gene>
    <name evidence="2" type="ORF">K466DRAFT_217827</name>
</gene>
<accession>A0A5C3PSF9</accession>
<name>A0A5C3PSF9_9APHY</name>
<evidence type="ECO:0000256" key="1">
    <source>
        <dbReference type="SAM" id="MobiDB-lite"/>
    </source>
</evidence>
<proteinExistence type="predicted"/>
<feature type="region of interest" description="Disordered" evidence="1">
    <location>
        <begin position="195"/>
        <end position="224"/>
    </location>
</feature>
<evidence type="ECO:0000313" key="2">
    <source>
        <dbReference type="EMBL" id="TFK92556.1"/>
    </source>
</evidence>